<dbReference type="Pfam" id="PF00534">
    <property type="entry name" value="Glycos_transf_1"/>
    <property type="match status" value="1"/>
</dbReference>
<dbReference type="InterPro" id="IPR001296">
    <property type="entry name" value="Glyco_trans_1"/>
</dbReference>
<dbReference type="Proteomes" id="UP000235387">
    <property type="component" value="Unassembled WGS sequence"/>
</dbReference>
<gene>
    <name evidence="2" type="ORF">BCT23_05405</name>
</gene>
<evidence type="ECO:0000313" key="3">
    <source>
        <dbReference type="Proteomes" id="UP000235387"/>
    </source>
</evidence>
<sequence>MSAPKKKVYFLLSSEAYLEPISGDRINEMNIIRAMLGEYEVYYNGVLVEPEDKAFGDKERVIHTPKDGDYDLIYIRNNKQVFLDSPSPKLWFASPYDKECFEQADGIVCMTKPWKTALEKYDSSKYDYFQATYPEDMRAPEICILFPQVIDGSHFIEVNKKEKIEQVVAPVSLKHRLIKLFKKSHEEKKVIRHFGPIRPSNYPYQVISALSNKEISIKVQAECVGAGKKISIPKQIVNVPRIPQEQVADMLHSADAIWYNQDASGHIAGSLKVLEAMAVGVPILLPRYDARVDELGEDYPFFWELEDGTSIKDGNQKDFLDKLNKITSMSPEKRADLKVYLRKRALRHSKENVANIINDELNYFWERYNG</sequence>
<feature type="domain" description="Glycosyl transferase family 1" evidence="1">
    <location>
        <begin position="228"/>
        <end position="343"/>
    </location>
</feature>
<dbReference type="SUPFAM" id="SSF53756">
    <property type="entry name" value="UDP-Glycosyltransferase/glycogen phosphorylase"/>
    <property type="match status" value="1"/>
</dbReference>
<organism evidence="2 3">
    <name type="scientific">Enterovibrio norvegicus</name>
    <dbReference type="NCBI Taxonomy" id="188144"/>
    <lineage>
        <taxon>Bacteria</taxon>
        <taxon>Pseudomonadati</taxon>
        <taxon>Pseudomonadota</taxon>
        <taxon>Gammaproteobacteria</taxon>
        <taxon>Vibrionales</taxon>
        <taxon>Vibrionaceae</taxon>
        <taxon>Enterovibrio</taxon>
    </lineage>
</organism>
<dbReference type="Gene3D" id="3.40.50.2000">
    <property type="entry name" value="Glycogen Phosphorylase B"/>
    <property type="match status" value="1"/>
</dbReference>
<protein>
    <recommendedName>
        <fullName evidence="1">Glycosyl transferase family 1 domain-containing protein</fullName>
    </recommendedName>
</protein>
<dbReference type="RefSeq" id="WP_102391946.1">
    <property type="nucleotide sequence ID" value="NZ_MDAL01000049.1"/>
</dbReference>
<evidence type="ECO:0000259" key="1">
    <source>
        <dbReference type="Pfam" id="PF00534"/>
    </source>
</evidence>
<dbReference type="AlphaFoldDB" id="A0A2N7L5T4"/>
<accession>A0A2N7L5T4</accession>
<dbReference type="EMBL" id="MDAL01000049">
    <property type="protein sequence ID" value="PMN88939.1"/>
    <property type="molecule type" value="Genomic_DNA"/>
</dbReference>
<proteinExistence type="predicted"/>
<dbReference type="GO" id="GO:0016757">
    <property type="term" value="F:glycosyltransferase activity"/>
    <property type="evidence" value="ECO:0007669"/>
    <property type="project" value="InterPro"/>
</dbReference>
<comment type="caution">
    <text evidence="2">The sequence shown here is derived from an EMBL/GenBank/DDBJ whole genome shotgun (WGS) entry which is preliminary data.</text>
</comment>
<reference evidence="3" key="1">
    <citation type="submission" date="2016-07" db="EMBL/GenBank/DDBJ databases">
        <title>Nontailed viruses are major unrecognized killers of bacteria in the ocean.</title>
        <authorList>
            <person name="Kauffman K."/>
            <person name="Hussain F."/>
            <person name="Yang J."/>
            <person name="Arevalo P."/>
            <person name="Brown J."/>
            <person name="Cutler M."/>
            <person name="Kelly L."/>
            <person name="Polz M.F."/>
        </authorList>
    </citation>
    <scope>NUCLEOTIDE SEQUENCE [LARGE SCALE GENOMIC DNA]</scope>
    <source>
        <strain evidence="3">10N.261.45.A10</strain>
    </source>
</reference>
<evidence type="ECO:0000313" key="2">
    <source>
        <dbReference type="EMBL" id="PMN88939.1"/>
    </source>
</evidence>
<name>A0A2N7L5T4_9GAMM</name>